<sequence>MATDLAVEEADIREEDVLKEKDAFEELKKPAAKSLTETFNQLIETVNLEHTVCPLGNKIPEFNELVYQNRWREALDRLLETNNFPEFTGRVCPAPCEAEYVTLEMMISETFIGGLIRRCGSNISRIRTESGATIKVALEKQRVDEYIYTQMMQETGGQQSMVDESE</sequence>
<dbReference type="InterPro" id="IPR009051">
    <property type="entry name" value="Helical_ferredxn"/>
</dbReference>
<dbReference type="Proteomes" id="UP001157418">
    <property type="component" value="Unassembled WGS sequence"/>
</dbReference>
<comment type="caution">
    <text evidence="3">The sequence shown here is derived from an EMBL/GenBank/DDBJ whole genome shotgun (WGS) entry which is preliminary data.</text>
</comment>
<gene>
    <name evidence="3" type="ORF">LVIROSA_LOCUS35101</name>
</gene>
<dbReference type="GO" id="GO:0003723">
    <property type="term" value="F:RNA binding"/>
    <property type="evidence" value="ECO:0007669"/>
    <property type="project" value="UniProtKB-UniRule"/>
</dbReference>
<dbReference type="InterPro" id="IPR051394">
    <property type="entry name" value="Glutamate_Synthase"/>
</dbReference>
<dbReference type="AlphaFoldDB" id="A0AAU9PIW2"/>
<dbReference type="InterPro" id="IPR036612">
    <property type="entry name" value="KH_dom_type_1_sf"/>
</dbReference>
<proteinExistence type="predicted"/>
<dbReference type="PANTHER" id="PTHR43100:SF1">
    <property type="entry name" value="GLUTAMATE SYNTHASE [NADPH] SMALL CHAIN"/>
    <property type="match status" value="1"/>
</dbReference>
<accession>A0AAU9PIW2</accession>
<dbReference type="SUPFAM" id="SSF54791">
    <property type="entry name" value="Eukaryotic type KH-domain (KH-domain type I)"/>
    <property type="match status" value="1"/>
</dbReference>
<dbReference type="Pfam" id="PF14691">
    <property type="entry name" value="Fer4_20"/>
    <property type="match status" value="1"/>
</dbReference>
<dbReference type="SUPFAM" id="SSF46548">
    <property type="entry name" value="alpha-helical ferredoxin"/>
    <property type="match status" value="1"/>
</dbReference>
<dbReference type="PANTHER" id="PTHR43100">
    <property type="entry name" value="GLUTAMATE SYNTHASE [NADPH] SMALL CHAIN"/>
    <property type="match status" value="1"/>
</dbReference>
<name>A0AAU9PIW2_9ASTR</name>
<keyword evidence="4" id="KW-1185">Reference proteome</keyword>
<evidence type="ECO:0000256" key="1">
    <source>
        <dbReference type="PROSITE-ProRule" id="PRU00117"/>
    </source>
</evidence>
<evidence type="ECO:0000313" key="4">
    <source>
        <dbReference type="Proteomes" id="UP001157418"/>
    </source>
</evidence>
<evidence type="ECO:0000313" key="3">
    <source>
        <dbReference type="EMBL" id="CAH1449627.1"/>
    </source>
</evidence>
<dbReference type="GO" id="GO:0051536">
    <property type="term" value="F:iron-sulfur cluster binding"/>
    <property type="evidence" value="ECO:0007669"/>
    <property type="project" value="InterPro"/>
</dbReference>
<evidence type="ECO:0000259" key="2">
    <source>
        <dbReference type="Pfam" id="PF14691"/>
    </source>
</evidence>
<protein>
    <recommendedName>
        <fullName evidence="2">Dihydroprymidine dehydrogenase domain-containing protein</fullName>
    </recommendedName>
</protein>
<keyword evidence="1" id="KW-0694">RNA-binding</keyword>
<dbReference type="PROSITE" id="PS50084">
    <property type="entry name" value="KH_TYPE_1"/>
    <property type="match status" value="1"/>
</dbReference>
<reference evidence="3 4" key="1">
    <citation type="submission" date="2022-01" db="EMBL/GenBank/DDBJ databases">
        <authorList>
            <person name="Xiong W."/>
            <person name="Schranz E."/>
        </authorList>
    </citation>
    <scope>NUCLEOTIDE SEQUENCE [LARGE SCALE GENOMIC DNA]</scope>
</reference>
<dbReference type="Gene3D" id="1.10.1060.10">
    <property type="entry name" value="Alpha-helical ferredoxin"/>
    <property type="match status" value="1"/>
</dbReference>
<feature type="domain" description="Dihydroprymidine dehydrogenase" evidence="2">
    <location>
        <begin position="51"/>
        <end position="102"/>
    </location>
</feature>
<organism evidence="3 4">
    <name type="scientific">Lactuca virosa</name>
    <dbReference type="NCBI Taxonomy" id="75947"/>
    <lineage>
        <taxon>Eukaryota</taxon>
        <taxon>Viridiplantae</taxon>
        <taxon>Streptophyta</taxon>
        <taxon>Embryophyta</taxon>
        <taxon>Tracheophyta</taxon>
        <taxon>Spermatophyta</taxon>
        <taxon>Magnoliopsida</taxon>
        <taxon>eudicotyledons</taxon>
        <taxon>Gunneridae</taxon>
        <taxon>Pentapetalae</taxon>
        <taxon>asterids</taxon>
        <taxon>campanulids</taxon>
        <taxon>Asterales</taxon>
        <taxon>Asteraceae</taxon>
        <taxon>Cichorioideae</taxon>
        <taxon>Cichorieae</taxon>
        <taxon>Lactucinae</taxon>
        <taxon>Lactuca</taxon>
    </lineage>
</organism>
<dbReference type="EMBL" id="CAKMRJ010005634">
    <property type="protein sequence ID" value="CAH1449627.1"/>
    <property type="molecule type" value="Genomic_DNA"/>
</dbReference>
<dbReference type="InterPro" id="IPR028261">
    <property type="entry name" value="DPD_II"/>
</dbReference>